<reference evidence="1" key="1">
    <citation type="submission" date="2024-02" db="EMBL/GenBank/DDBJ databases">
        <title>Metagenome Assembled Genome of Zalaria obscura JY119.</title>
        <authorList>
            <person name="Vighnesh L."/>
            <person name="Jagadeeshwari U."/>
            <person name="Venkata Ramana C."/>
            <person name="Sasikala C."/>
        </authorList>
    </citation>
    <scope>NUCLEOTIDE SEQUENCE</scope>
    <source>
        <strain evidence="1">JY119</strain>
    </source>
</reference>
<sequence length="164" mass="17526">MLLVEITALLPLHRDPIDPLDRPGPRDPRRDNPHWVPVRGRQGRVVHLERQDDVFVRVQSARERNRGPIPGVVLAGDSVGRESHVGIPTFSVLALGEVELDTGSAQDVSEARPAPAAVHDRAVEPVEALDFCELGPHRVASVSGTLERADDGVLGVVGGQGGDG</sequence>
<keyword evidence="2" id="KW-1185">Reference proteome</keyword>
<comment type="caution">
    <text evidence="1">The sequence shown here is derived from an EMBL/GenBank/DDBJ whole genome shotgun (WGS) entry which is preliminary data.</text>
</comment>
<accession>A0ACC3SDX3</accession>
<organism evidence="1 2">
    <name type="scientific">Zalaria obscura</name>
    <dbReference type="NCBI Taxonomy" id="2024903"/>
    <lineage>
        <taxon>Eukaryota</taxon>
        <taxon>Fungi</taxon>
        <taxon>Dikarya</taxon>
        <taxon>Ascomycota</taxon>
        <taxon>Pezizomycotina</taxon>
        <taxon>Dothideomycetes</taxon>
        <taxon>Dothideomycetidae</taxon>
        <taxon>Dothideales</taxon>
        <taxon>Zalariaceae</taxon>
        <taxon>Zalaria</taxon>
    </lineage>
</organism>
<gene>
    <name evidence="1" type="ORF">M8818_003796</name>
</gene>
<evidence type="ECO:0000313" key="2">
    <source>
        <dbReference type="Proteomes" id="UP001320706"/>
    </source>
</evidence>
<dbReference type="Proteomes" id="UP001320706">
    <property type="component" value="Unassembled WGS sequence"/>
</dbReference>
<proteinExistence type="predicted"/>
<dbReference type="EMBL" id="JAMKPW020000017">
    <property type="protein sequence ID" value="KAK8209101.1"/>
    <property type="molecule type" value="Genomic_DNA"/>
</dbReference>
<name>A0ACC3SDX3_9PEZI</name>
<protein>
    <submittedName>
        <fullName evidence="1">Uncharacterized protein</fullName>
    </submittedName>
</protein>
<evidence type="ECO:0000313" key="1">
    <source>
        <dbReference type="EMBL" id="KAK8209101.1"/>
    </source>
</evidence>